<name>A0A504YCD6_FASGI</name>
<dbReference type="PROSITE" id="PS50011">
    <property type="entry name" value="PROTEIN_KINASE_DOM"/>
    <property type="match status" value="1"/>
</dbReference>
<keyword evidence="1" id="KW-0547">Nucleotide-binding</keyword>
<dbReference type="OrthoDB" id="346907at2759"/>
<keyword evidence="5" id="KW-1185">Reference proteome</keyword>
<reference evidence="4 5" key="1">
    <citation type="submission" date="2019-04" db="EMBL/GenBank/DDBJ databases">
        <title>Annotation for the trematode Fasciola gigantica.</title>
        <authorList>
            <person name="Choi Y.-J."/>
        </authorList>
    </citation>
    <scope>NUCLEOTIDE SEQUENCE [LARGE SCALE GENOMIC DNA]</scope>
    <source>
        <strain evidence="4">Uganda_cow_1</strain>
    </source>
</reference>
<dbReference type="STRING" id="46835.A0A504YCD6"/>
<dbReference type="PANTHER" id="PTHR24346:SF30">
    <property type="entry name" value="MATERNAL EMBRYONIC LEUCINE ZIPPER KINASE"/>
    <property type="match status" value="1"/>
</dbReference>
<dbReference type="EMBL" id="SUNJ01010897">
    <property type="protein sequence ID" value="TPP59302.1"/>
    <property type="molecule type" value="Genomic_DNA"/>
</dbReference>
<protein>
    <recommendedName>
        <fullName evidence="3">Protein kinase domain-containing protein</fullName>
    </recommendedName>
</protein>
<dbReference type="PANTHER" id="PTHR24346">
    <property type="entry name" value="MAP/MICROTUBULE AFFINITY-REGULATING KINASE"/>
    <property type="match status" value="1"/>
</dbReference>
<feature type="domain" description="Protein kinase" evidence="3">
    <location>
        <begin position="1"/>
        <end position="304"/>
    </location>
</feature>
<accession>A0A504YCD6</accession>
<dbReference type="InterPro" id="IPR001245">
    <property type="entry name" value="Ser-Thr/Tyr_kinase_cat_dom"/>
</dbReference>
<gene>
    <name evidence="4" type="ORF">FGIG_03841</name>
</gene>
<organism evidence="4 5">
    <name type="scientific">Fasciola gigantica</name>
    <name type="common">Giant liver fluke</name>
    <dbReference type="NCBI Taxonomy" id="46835"/>
    <lineage>
        <taxon>Eukaryota</taxon>
        <taxon>Metazoa</taxon>
        <taxon>Spiralia</taxon>
        <taxon>Lophotrochozoa</taxon>
        <taxon>Platyhelminthes</taxon>
        <taxon>Trematoda</taxon>
        <taxon>Digenea</taxon>
        <taxon>Plagiorchiida</taxon>
        <taxon>Echinostomata</taxon>
        <taxon>Echinostomatoidea</taxon>
        <taxon>Fasciolidae</taxon>
        <taxon>Fasciola</taxon>
    </lineage>
</organism>
<dbReference type="GO" id="GO:0004674">
    <property type="term" value="F:protein serine/threonine kinase activity"/>
    <property type="evidence" value="ECO:0007669"/>
    <property type="project" value="TreeGrafter"/>
</dbReference>
<dbReference type="Pfam" id="PF07714">
    <property type="entry name" value="PK_Tyr_Ser-Thr"/>
    <property type="match status" value="1"/>
</dbReference>
<dbReference type="InterPro" id="IPR011009">
    <property type="entry name" value="Kinase-like_dom_sf"/>
</dbReference>
<dbReference type="GO" id="GO:0035556">
    <property type="term" value="P:intracellular signal transduction"/>
    <property type="evidence" value="ECO:0007669"/>
    <property type="project" value="TreeGrafter"/>
</dbReference>
<dbReference type="SMART" id="SM00220">
    <property type="entry name" value="S_TKc"/>
    <property type="match status" value="1"/>
</dbReference>
<evidence type="ECO:0000256" key="1">
    <source>
        <dbReference type="ARBA" id="ARBA00022741"/>
    </source>
</evidence>
<keyword evidence="2" id="KW-0067">ATP-binding</keyword>
<dbReference type="SUPFAM" id="SSF56112">
    <property type="entry name" value="Protein kinase-like (PK-like)"/>
    <property type="match status" value="1"/>
</dbReference>
<comment type="caution">
    <text evidence="4">The sequence shown here is derived from an EMBL/GenBank/DDBJ whole genome shotgun (WGS) entry which is preliminary data.</text>
</comment>
<dbReference type="InterPro" id="IPR000719">
    <property type="entry name" value="Prot_kinase_dom"/>
</dbReference>
<proteinExistence type="predicted"/>
<dbReference type="AlphaFoldDB" id="A0A504YCD6"/>
<evidence type="ECO:0000256" key="2">
    <source>
        <dbReference type="ARBA" id="ARBA00022840"/>
    </source>
</evidence>
<sequence length="344" mass="39793">MELYGQLGTPVFVDYMCNDELCYFFRCRTATDQLLVIKYMMVGSFYKDQILATLLQRRYAEKVAMRIRQINSLRPHTSIVRLSGSHAVFGLCSVTSEFHPQGNLFNWLANHSHITLWTLCKLIQHVCVGMAYLHRNQIYHGNLGFRDLLFKSFEPESVAIVLDVSVRALIDQMCSPFVYNMDRCPPELFGSVCQIAKSWTPTTGRSYRTRKEIRMIEKLLQPTSERDMWCVGVLAHQILTGVAPFSHIKLIDRVGYWKRAQKTTLTHPMLSGRSQSISGLLERLLHPNPLLRAPAEVGVRNNWFHDNQTRNDNRNLLYVLEQDFMRIEISVYADTMNALSRLRT</sequence>
<dbReference type="Proteomes" id="UP000316759">
    <property type="component" value="Unassembled WGS sequence"/>
</dbReference>
<dbReference type="GO" id="GO:0005737">
    <property type="term" value="C:cytoplasm"/>
    <property type="evidence" value="ECO:0007669"/>
    <property type="project" value="TreeGrafter"/>
</dbReference>
<dbReference type="GO" id="GO:0005524">
    <property type="term" value="F:ATP binding"/>
    <property type="evidence" value="ECO:0007669"/>
    <property type="project" value="UniProtKB-KW"/>
</dbReference>
<dbReference type="Gene3D" id="1.10.510.10">
    <property type="entry name" value="Transferase(Phosphotransferase) domain 1"/>
    <property type="match status" value="1"/>
</dbReference>
<evidence type="ECO:0000313" key="4">
    <source>
        <dbReference type="EMBL" id="TPP59302.1"/>
    </source>
</evidence>
<evidence type="ECO:0000313" key="5">
    <source>
        <dbReference type="Proteomes" id="UP000316759"/>
    </source>
</evidence>
<evidence type="ECO:0000259" key="3">
    <source>
        <dbReference type="PROSITE" id="PS50011"/>
    </source>
</evidence>